<name>A0A428IUC6_STROR</name>
<dbReference type="RefSeq" id="WP_125458431.1">
    <property type="nucleotide sequence ID" value="NZ_RMVN01000008.1"/>
</dbReference>
<proteinExistence type="predicted"/>
<comment type="caution">
    <text evidence="1">The sequence shown here is derived from an EMBL/GenBank/DDBJ whole genome shotgun (WGS) entry which is preliminary data.</text>
</comment>
<dbReference type="AlphaFoldDB" id="A0A428IUC6"/>
<reference evidence="1 2" key="1">
    <citation type="submission" date="2018-11" db="EMBL/GenBank/DDBJ databases">
        <title>Species Designations Belie Phenotypic and Genotypic Heterogeneity in Oral Streptococci.</title>
        <authorList>
            <person name="Velsko I."/>
        </authorList>
    </citation>
    <scope>NUCLEOTIDE SEQUENCE [LARGE SCALE GENOMIC DNA]</scope>
    <source>
        <strain evidence="1 2">BCC05</strain>
    </source>
</reference>
<sequence>MRYNDRVEIIAKKQEEYDPETGEYTSSEDKGLIVPVHVMDLGIDKQVAVFGEYKRGSKVVYFQNAPKISFTYLNYRKERYKCRADKQSGRVFYLEKDNSIGELTV</sequence>
<dbReference type="EMBL" id="RMVN01000008">
    <property type="protein sequence ID" value="RSK21253.1"/>
    <property type="molecule type" value="Genomic_DNA"/>
</dbReference>
<evidence type="ECO:0000313" key="1">
    <source>
        <dbReference type="EMBL" id="RSK21253.1"/>
    </source>
</evidence>
<organism evidence="1 2">
    <name type="scientific">Streptococcus oralis</name>
    <dbReference type="NCBI Taxonomy" id="1303"/>
    <lineage>
        <taxon>Bacteria</taxon>
        <taxon>Bacillati</taxon>
        <taxon>Bacillota</taxon>
        <taxon>Bacilli</taxon>
        <taxon>Lactobacillales</taxon>
        <taxon>Streptococcaceae</taxon>
        <taxon>Streptococcus</taxon>
    </lineage>
</organism>
<dbReference type="Proteomes" id="UP000269220">
    <property type="component" value="Unassembled WGS sequence"/>
</dbReference>
<gene>
    <name evidence="1" type="ORF">D8800_06930</name>
</gene>
<protein>
    <submittedName>
        <fullName evidence="1">Uncharacterized protein</fullName>
    </submittedName>
</protein>
<accession>A0A428IUC6</accession>
<evidence type="ECO:0000313" key="2">
    <source>
        <dbReference type="Proteomes" id="UP000269220"/>
    </source>
</evidence>